<protein>
    <submittedName>
        <fullName evidence="7">DEAD/DEAH box helicase</fullName>
    </submittedName>
</protein>
<dbReference type="PANTHER" id="PTHR47963:SF7">
    <property type="entry name" value="ATP-DEPENDENT RNA HELICASE YFML-RELATED"/>
    <property type="match status" value="1"/>
</dbReference>
<evidence type="ECO:0000259" key="5">
    <source>
        <dbReference type="PROSITE" id="PS51192"/>
    </source>
</evidence>
<keyword evidence="1" id="KW-0547">Nucleotide-binding</keyword>
<evidence type="ECO:0000256" key="3">
    <source>
        <dbReference type="ARBA" id="ARBA00022806"/>
    </source>
</evidence>
<dbReference type="AlphaFoldDB" id="A0A6I5A2F2"/>
<evidence type="ECO:0000256" key="2">
    <source>
        <dbReference type="ARBA" id="ARBA00022801"/>
    </source>
</evidence>
<dbReference type="Pfam" id="PF00270">
    <property type="entry name" value="DEAD"/>
    <property type="match status" value="1"/>
</dbReference>
<keyword evidence="2" id="KW-0378">Hydrolase</keyword>
<dbReference type="GO" id="GO:0005840">
    <property type="term" value="C:ribosome"/>
    <property type="evidence" value="ECO:0007669"/>
    <property type="project" value="TreeGrafter"/>
</dbReference>
<dbReference type="InterPro" id="IPR014001">
    <property type="entry name" value="Helicase_ATP-bd"/>
</dbReference>
<dbReference type="InterPro" id="IPR044742">
    <property type="entry name" value="DEAD/DEAH_RhlB"/>
</dbReference>
<dbReference type="EMBL" id="WMEQ01000001">
    <property type="protein sequence ID" value="MYL31989.1"/>
    <property type="molecule type" value="Genomic_DNA"/>
</dbReference>
<dbReference type="PANTHER" id="PTHR47963">
    <property type="entry name" value="DEAD-BOX ATP-DEPENDENT RNA HELICASE 47, MITOCHONDRIAL"/>
    <property type="match status" value="1"/>
</dbReference>
<dbReference type="GO" id="GO:0009409">
    <property type="term" value="P:response to cold"/>
    <property type="evidence" value="ECO:0007669"/>
    <property type="project" value="TreeGrafter"/>
</dbReference>
<name>A0A6I5A2F2_9BACI</name>
<dbReference type="GO" id="GO:0033592">
    <property type="term" value="F:RNA strand annealing activity"/>
    <property type="evidence" value="ECO:0007669"/>
    <property type="project" value="TreeGrafter"/>
</dbReference>
<dbReference type="GO" id="GO:0005524">
    <property type="term" value="F:ATP binding"/>
    <property type="evidence" value="ECO:0007669"/>
    <property type="project" value="UniProtKB-KW"/>
</dbReference>
<dbReference type="Proteomes" id="UP000468638">
    <property type="component" value="Unassembled WGS sequence"/>
</dbReference>
<proteinExistence type="predicted"/>
<dbReference type="InterPro" id="IPR001650">
    <property type="entry name" value="Helicase_C-like"/>
</dbReference>
<organism evidence="7 8">
    <name type="scientific">Pontibacillus yanchengensis</name>
    <dbReference type="NCBI Taxonomy" id="462910"/>
    <lineage>
        <taxon>Bacteria</taxon>
        <taxon>Bacillati</taxon>
        <taxon>Bacillota</taxon>
        <taxon>Bacilli</taxon>
        <taxon>Bacillales</taxon>
        <taxon>Bacillaceae</taxon>
        <taxon>Pontibacillus</taxon>
    </lineage>
</organism>
<dbReference type="Pfam" id="PF00271">
    <property type="entry name" value="Helicase_C"/>
    <property type="match status" value="1"/>
</dbReference>
<dbReference type="Gene3D" id="3.40.50.300">
    <property type="entry name" value="P-loop containing nucleotide triphosphate hydrolases"/>
    <property type="match status" value="2"/>
</dbReference>
<dbReference type="OrthoDB" id="9805696at2"/>
<evidence type="ECO:0000313" key="8">
    <source>
        <dbReference type="Proteomes" id="UP000468638"/>
    </source>
</evidence>
<dbReference type="RefSeq" id="WP_160847320.1">
    <property type="nucleotide sequence ID" value="NZ_WMEQ01000001.1"/>
</dbReference>
<accession>A0A6I5A2F2</accession>
<evidence type="ECO:0000256" key="1">
    <source>
        <dbReference type="ARBA" id="ARBA00022741"/>
    </source>
</evidence>
<reference evidence="7 8" key="1">
    <citation type="submission" date="2019-11" db="EMBL/GenBank/DDBJ databases">
        <title>Genome sequences of 17 halophilic strains isolated from different environments.</title>
        <authorList>
            <person name="Furrow R.E."/>
        </authorList>
    </citation>
    <scope>NUCLEOTIDE SEQUENCE [LARGE SCALE GENOMIC DNA]</scope>
    <source>
        <strain evidence="7 8">22514_16_FS</strain>
    </source>
</reference>
<sequence>MTNAHSNTDFYSSLPPFLKTAWEKAQFTEPTAIQQQATSFIVEGKDVLAEAPTGSGKTLAYLLPLFNKIDFNQKQVQIVILASSHELVMQIHQEVQKWTEGSDIKSTTLIGGANVKRQVEKLKKKPQIVIGTPGRVLELINQKKLKMHEVKTVVFDEGDQLLIPEHQDTIERIVKSTLRERQLLLFSATVSEHVEKKAKEMMDDPEVINVQQGEGDQPEVEHAYIPCEAREKVDTLRKVIHAIDGKALAFVRDVGNLQVMAEKLAYRGLSVAVLHGDTKKQDRAKAIQAFRSGEAPLLLATDVAGRGLDISDITHVIHVDVPDELDQYIHRSGRTGRLGSDQGTVLSLTTKEEEKELHKYVKKLNVPLHKKSLYKGKLRDDSKQ</sequence>
<dbReference type="InterPro" id="IPR027417">
    <property type="entry name" value="P-loop_NTPase"/>
</dbReference>
<dbReference type="SMART" id="SM00490">
    <property type="entry name" value="HELICc"/>
    <property type="match status" value="1"/>
</dbReference>
<dbReference type="InterPro" id="IPR011545">
    <property type="entry name" value="DEAD/DEAH_box_helicase_dom"/>
</dbReference>
<keyword evidence="4" id="KW-0067">ATP-binding</keyword>
<evidence type="ECO:0000256" key="4">
    <source>
        <dbReference type="ARBA" id="ARBA00022840"/>
    </source>
</evidence>
<comment type="caution">
    <text evidence="7">The sequence shown here is derived from an EMBL/GenBank/DDBJ whole genome shotgun (WGS) entry which is preliminary data.</text>
</comment>
<gene>
    <name evidence="7" type="ORF">GLW05_00020</name>
</gene>
<feature type="domain" description="Helicase ATP-binding" evidence="5">
    <location>
        <begin position="38"/>
        <end position="208"/>
    </location>
</feature>
<dbReference type="GO" id="GO:0016787">
    <property type="term" value="F:hydrolase activity"/>
    <property type="evidence" value="ECO:0007669"/>
    <property type="project" value="UniProtKB-KW"/>
</dbReference>
<dbReference type="GO" id="GO:0005829">
    <property type="term" value="C:cytosol"/>
    <property type="evidence" value="ECO:0007669"/>
    <property type="project" value="TreeGrafter"/>
</dbReference>
<dbReference type="InterPro" id="IPR050547">
    <property type="entry name" value="DEAD_box_RNA_helicases"/>
</dbReference>
<dbReference type="CDD" id="cd18787">
    <property type="entry name" value="SF2_C_DEAD"/>
    <property type="match status" value="1"/>
</dbReference>
<dbReference type="PROSITE" id="PS51192">
    <property type="entry name" value="HELICASE_ATP_BIND_1"/>
    <property type="match status" value="1"/>
</dbReference>
<dbReference type="CDD" id="cd00268">
    <property type="entry name" value="DEADc"/>
    <property type="match status" value="1"/>
</dbReference>
<dbReference type="GO" id="GO:0003724">
    <property type="term" value="F:RNA helicase activity"/>
    <property type="evidence" value="ECO:0007669"/>
    <property type="project" value="TreeGrafter"/>
</dbReference>
<dbReference type="SUPFAM" id="SSF52540">
    <property type="entry name" value="P-loop containing nucleoside triphosphate hydrolases"/>
    <property type="match status" value="1"/>
</dbReference>
<evidence type="ECO:0000313" key="7">
    <source>
        <dbReference type="EMBL" id="MYL31989.1"/>
    </source>
</evidence>
<dbReference type="PROSITE" id="PS51194">
    <property type="entry name" value="HELICASE_CTER"/>
    <property type="match status" value="1"/>
</dbReference>
<evidence type="ECO:0000259" key="6">
    <source>
        <dbReference type="PROSITE" id="PS51194"/>
    </source>
</evidence>
<feature type="domain" description="Helicase C-terminal" evidence="6">
    <location>
        <begin position="235"/>
        <end position="379"/>
    </location>
</feature>
<keyword evidence="3 7" id="KW-0347">Helicase</keyword>
<dbReference type="SMART" id="SM00487">
    <property type="entry name" value="DEXDc"/>
    <property type="match status" value="1"/>
</dbReference>